<evidence type="ECO:0000256" key="1">
    <source>
        <dbReference type="SAM" id="MobiDB-lite"/>
    </source>
</evidence>
<sequence>MPPHGDPGGREAGKRPSDFTFFPHLAPGPGLSWAELSWKPQISYRPTLGPGARQRGCSWGGQDVWHSLKSRRAWWQHLSWRPPGDHDSWLLRVLSSPSGQECLCRKGATSPGKLCTHSHPRPGPVYNAAHTPHSAKTPSGSAAPHPLPVKSPPSLQSTFSRVPTWILFPRNSTSGIPAIAWLCELHDGEKGWSKTRSEGANAQQGAG</sequence>
<accession>A0A811ZKK4</accession>
<dbReference type="AlphaFoldDB" id="A0A811ZKK4"/>
<protein>
    <submittedName>
        <fullName evidence="2">(raccoon dog) hypothetical protein</fullName>
    </submittedName>
</protein>
<proteinExistence type="predicted"/>
<reference evidence="2" key="1">
    <citation type="submission" date="2020-12" db="EMBL/GenBank/DDBJ databases">
        <authorList>
            <consortium name="Molecular Ecology Group"/>
        </authorList>
    </citation>
    <scope>NUCLEOTIDE SEQUENCE</scope>
    <source>
        <strain evidence="2">TBG_1078</strain>
    </source>
</reference>
<gene>
    <name evidence="2" type="ORF">NYPRO_LOCUS22029</name>
</gene>
<name>A0A811ZKK4_NYCPR</name>
<dbReference type="Proteomes" id="UP000645828">
    <property type="component" value="Unassembled WGS sequence"/>
</dbReference>
<evidence type="ECO:0000313" key="2">
    <source>
        <dbReference type="EMBL" id="CAD7689235.1"/>
    </source>
</evidence>
<keyword evidence="3" id="KW-1185">Reference proteome</keyword>
<evidence type="ECO:0000313" key="3">
    <source>
        <dbReference type="Proteomes" id="UP000645828"/>
    </source>
</evidence>
<dbReference type="EMBL" id="CAJHUB010000769">
    <property type="protein sequence ID" value="CAD7689235.1"/>
    <property type="molecule type" value="Genomic_DNA"/>
</dbReference>
<comment type="caution">
    <text evidence="2">The sequence shown here is derived from an EMBL/GenBank/DDBJ whole genome shotgun (WGS) entry which is preliminary data.</text>
</comment>
<organism evidence="2 3">
    <name type="scientific">Nyctereutes procyonoides</name>
    <name type="common">Raccoon dog</name>
    <name type="synonym">Canis procyonoides</name>
    <dbReference type="NCBI Taxonomy" id="34880"/>
    <lineage>
        <taxon>Eukaryota</taxon>
        <taxon>Metazoa</taxon>
        <taxon>Chordata</taxon>
        <taxon>Craniata</taxon>
        <taxon>Vertebrata</taxon>
        <taxon>Euteleostomi</taxon>
        <taxon>Mammalia</taxon>
        <taxon>Eutheria</taxon>
        <taxon>Laurasiatheria</taxon>
        <taxon>Carnivora</taxon>
        <taxon>Caniformia</taxon>
        <taxon>Canidae</taxon>
        <taxon>Nyctereutes</taxon>
    </lineage>
</organism>
<feature type="region of interest" description="Disordered" evidence="1">
    <location>
        <begin position="127"/>
        <end position="154"/>
    </location>
</feature>